<evidence type="ECO:0000256" key="1">
    <source>
        <dbReference type="SAM" id="Phobius"/>
    </source>
</evidence>
<feature type="domain" description="DUF7703" evidence="2">
    <location>
        <begin position="40"/>
        <end position="274"/>
    </location>
</feature>
<feature type="transmembrane region" description="Helical" evidence="1">
    <location>
        <begin position="144"/>
        <end position="163"/>
    </location>
</feature>
<dbReference type="PANTHER" id="PTHR37013:SF3">
    <property type="entry name" value="INTEGRAL MEMBRANE PROTEIN (AFU_ORTHOLOGUE AFUA_1G05950)"/>
    <property type="match status" value="1"/>
</dbReference>
<dbReference type="AlphaFoldDB" id="A0AAI8YYS5"/>
<dbReference type="EMBL" id="CAVMBE010000025">
    <property type="protein sequence ID" value="CAK4012281.1"/>
    <property type="molecule type" value="Genomic_DNA"/>
</dbReference>
<keyword evidence="1" id="KW-1133">Transmembrane helix</keyword>
<protein>
    <recommendedName>
        <fullName evidence="2">DUF7703 domain-containing protein</fullName>
    </recommendedName>
</protein>
<reference evidence="3" key="1">
    <citation type="submission" date="2023-11" db="EMBL/GenBank/DDBJ databases">
        <authorList>
            <person name="Alioto T."/>
            <person name="Alioto T."/>
            <person name="Gomez Garrido J."/>
        </authorList>
    </citation>
    <scope>NUCLEOTIDE SEQUENCE</scope>
</reference>
<proteinExistence type="predicted"/>
<dbReference type="InterPro" id="IPR056120">
    <property type="entry name" value="DUF7703"/>
</dbReference>
<organism evidence="3 4">
    <name type="scientific">Lecanosticta acicola</name>
    <dbReference type="NCBI Taxonomy" id="111012"/>
    <lineage>
        <taxon>Eukaryota</taxon>
        <taxon>Fungi</taxon>
        <taxon>Dikarya</taxon>
        <taxon>Ascomycota</taxon>
        <taxon>Pezizomycotina</taxon>
        <taxon>Dothideomycetes</taxon>
        <taxon>Dothideomycetidae</taxon>
        <taxon>Mycosphaerellales</taxon>
        <taxon>Mycosphaerellaceae</taxon>
        <taxon>Lecanosticta</taxon>
    </lineage>
</organism>
<keyword evidence="1" id="KW-0812">Transmembrane</keyword>
<gene>
    <name evidence="3" type="ORF">LECACI_7A004473</name>
</gene>
<evidence type="ECO:0000259" key="2">
    <source>
        <dbReference type="Pfam" id="PF24802"/>
    </source>
</evidence>
<dbReference type="PANTHER" id="PTHR37013">
    <property type="entry name" value="INTEGRAL MEMBRANE PROTEIN (AFU_ORTHOLOGUE AFUA_1G05950)-RELATED"/>
    <property type="match status" value="1"/>
</dbReference>
<evidence type="ECO:0000313" key="4">
    <source>
        <dbReference type="Proteomes" id="UP001296104"/>
    </source>
</evidence>
<sequence length="391" mass="43646">MASTSSDGTSWISPGEYFEAYRAGITADYSPHSETLRILVVFLCGLSLYNSVELVIIVFMTFTRFQGPYFWSFLISTLGIIPYSLGFLLKYMNITTGESRWLPVSIITLGWYSMVIGQSFVLWCRLHLIVTGQKGDKILRYTKWMILINIVCLHLPTTVLTFGANGIIDTQTFVVAYNIMEKVQMTGFFLQETLLSSIYIFETARILRTSLQPGTRRTMKQLVGINAVIIIMDLALLGLEAASLYVLETLLKSVVYGIKLKLEFAILGRLVKFVGGSRPGADLRKTSVEFVSTCHEPSRDNNGLDARDFVVHNTDIAHPSRSHPYSESLPSHMSPSSMIMDHVARFEHIEVVSTLQGTTSRNSPSLSNGNEVWKLLHAASCTKSQPSDSLD</sequence>
<keyword evidence="1" id="KW-0472">Membrane</keyword>
<feature type="transmembrane region" description="Helical" evidence="1">
    <location>
        <begin position="69"/>
        <end position="89"/>
    </location>
</feature>
<keyword evidence="4" id="KW-1185">Reference proteome</keyword>
<dbReference type="Proteomes" id="UP001296104">
    <property type="component" value="Unassembled WGS sequence"/>
</dbReference>
<evidence type="ECO:0000313" key="3">
    <source>
        <dbReference type="EMBL" id="CAK4012281.1"/>
    </source>
</evidence>
<feature type="transmembrane region" description="Helical" evidence="1">
    <location>
        <begin position="101"/>
        <end position="123"/>
    </location>
</feature>
<feature type="transmembrane region" description="Helical" evidence="1">
    <location>
        <begin position="222"/>
        <end position="247"/>
    </location>
</feature>
<name>A0AAI8YYS5_9PEZI</name>
<comment type="caution">
    <text evidence="3">The sequence shown here is derived from an EMBL/GenBank/DDBJ whole genome shotgun (WGS) entry which is preliminary data.</text>
</comment>
<feature type="transmembrane region" description="Helical" evidence="1">
    <location>
        <begin position="38"/>
        <end position="62"/>
    </location>
</feature>
<dbReference type="Pfam" id="PF24802">
    <property type="entry name" value="DUF7703"/>
    <property type="match status" value="1"/>
</dbReference>
<accession>A0AAI8YYS5</accession>
<feature type="transmembrane region" description="Helical" evidence="1">
    <location>
        <begin position="183"/>
        <end position="201"/>
    </location>
</feature>